<comment type="similarity">
    <text evidence="2">Belongs to the PA-phosphatase related phosphoesterase family.</text>
</comment>
<feature type="domain" description="Phosphatidic acid phosphatase type 2/haloperoxidase" evidence="7">
    <location>
        <begin position="134"/>
        <end position="284"/>
    </location>
</feature>
<name>A0A1D1UKL9_RAMVA</name>
<evidence type="ECO:0000256" key="2">
    <source>
        <dbReference type="ARBA" id="ARBA00008816"/>
    </source>
</evidence>
<keyword evidence="5 6" id="KW-0472">Membrane</keyword>
<evidence type="ECO:0000313" key="9">
    <source>
        <dbReference type="Proteomes" id="UP000186922"/>
    </source>
</evidence>
<gene>
    <name evidence="8" type="primary">RvY_02691-1</name>
    <name evidence="8" type="synonym">RvY_02691.1</name>
    <name evidence="8" type="ORF">RvY_02691</name>
</gene>
<dbReference type="GO" id="GO:0008195">
    <property type="term" value="F:phosphatidate phosphatase activity"/>
    <property type="evidence" value="ECO:0007669"/>
    <property type="project" value="TreeGrafter"/>
</dbReference>
<feature type="transmembrane region" description="Helical" evidence="6">
    <location>
        <begin position="206"/>
        <end position="227"/>
    </location>
</feature>
<dbReference type="InterPro" id="IPR043216">
    <property type="entry name" value="PAP-like"/>
</dbReference>
<dbReference type="AlphaFoldDB" id="A0A1D1UKL9"/>
<dbReference type="SMART" id="SM00014">
    <property type="entry name" value="acidPPc"/>
    <property type="match status" value="1"/>
</dbReference>
<dbReference type="PANTHER" id="PTHR10165">
    <property type="entry name" value="LIPID PHOSPHATE PHOSPHATASE"/>
    <property type="match status" value="1"/>
</dbReference>
<comment type="caution">
    <text evidence="8">The sequence shown here is derived from an EMBL/GenBank/DDBJ whole genome shotgun (WGS) entry which is preliminary data.</text>
</comment>
<protein>
    <recommendedName>
        <fullName evidence="7">Phosphatidic acid phosphatase type 2/haloperoxidase domain-containing protein</fullName>
    </recommendedName>
</protein>
<dbReference type="SUPFAM" id="SSF48317">
    <property type="entry name" value="Acid phosphatase/Vanadium-dependent haloperoxidase"/>
    <property type="match status" value="1"/>
</dbReference>
<keyword evidence="3 6" id="KW-0812">Transmembrane</keyword>
<keyword evidence="4 6" id="KW-1133">Transmembrane helix</keyword>
<evidence type="ECO:0000313" key="8">
    <source>
        <dbReference type="EMBL" id="GAU90244.1"/>
    </source>
</evidence>
<dbReference type="OrthoDB" id="8907274at2759"/>
<dbReference type="InterPro" id="IPR036938">
    <property type="entry name" value="PAP2/HPO_sf"/>
</dbReference>
<dbReference type="CDD" id="cd03384">
    <property type="entry name" value="PAP2_wunen"/>
    <property type="match status" value="1"/>
</dbReference>
<sequence>MVLAHEIHPPAPRPLTPIGKHRIIKWQSIMSLRNAIELGSIVCACIPFLVVRYMGSYKRGFFCNDQDIMFPYKDDTVPFSILAMTGTLLPVLVVFSGEFFRFTLSKSPYNDYETRYELLGVKIPPFLSSAVRINALFAYGALVTVSITDITKFSVGRLRPHFLDVCNPDWARIGGRDNCTYVSDVFCLTSQSKDEKDLARLEDARLSFLSGHSSFSFYCAFFVIYYLETRFKWMGMRFFKAFLQFLLFMGAALCGASRVADHKHHATDVITGSLLGILTATIVVFVVGDNFLDRRALRAKLRSFFSNMDDLDVESGRSKDFVDGKDKGDGSPKIVA</sequence>
<dbReference type="InterPro" id="IPR000326">
    <property type="entry name" value="PAP2/HPO"/>
</dbReference>
<dbReference type="Proteomes" id="UP000186922">
    <property type="component" value="Unassembled WGS sequence"/>
</dbReference>
<dbReference type="EMBL" id="BDGG01000001">
    <property type="protein sequence ID" value="GAU90244.1"/>
    <property type="molecule type" value="Genomic_DNA"/>
</dbReference>
<comment type="subcellular location">
    <subcellularLocation>
        <location evidence="1">Membrane</location>
        <topology evidence="1">Multi-pass membrane protein</topology>
    </subcellularLocation>
</comment>
<organism evidence="8 9">
    <name type="scientific">Ramazzottius varieornatus</name>
    <name type="common">Water bear</name>
    <name type="synonym">Tardigrade</name>
    <dbReference type="NCBI Taxonomy" id="947166"/>
    <lineage>
        <taxon>Eukaryota</taxon>
        <taxon>Metazoa</taxon>
        <taxon>Ecdysozoa</taxon>
        <taxon>Tardigrada</taxon>
        <taxon>Eutardigrada</taxon>
        <taxon>Parachela</taxon>
        <taxon>Hypsibioidea</taxon>
        <taxon>Ramazzottiidae</taxon>
        <taxon>Ramazzottius</taxon>
    </lineage>
</organism>
<dbReference type="Pfam" id="PF01569">
    <property type="entry name" value="PAP2"/>
    <property type="match status" value="1"/>
</dbReference>
<keyword evidence="9" id="KW-1185">Reference proteome</keyword>
<evidence type="ECO:0000256" key="4">
    <source>
        <dbReference type="ARBA" id="ARBA00022989"/>
    </source>
</evidence>
<dbReference type="GO" id="GO:0007165">
    <property type="term" value="P:signal transduction"/>
    <property type="evidence" value="ECO:0007669"/>
    <property type="project" value="TreeGrafter"/>
</dbReference>
<feature type="transmembrane region" description="Helical" evidence="6">
    <location>
        <begin position="239"/>
        <end position="260"/>
    </location>
</feature>
<feature type="transmembrane region" description="Helical" evidence="6">
    <location>
        <begin position="272"/>
        <end position="292"/>
    </location>
</feature>
<evidence type="ECO:0000259" key="7">
    <source>
        <dbReference type="SMART" id="SM00014"/>
    </source>
</evidence>
<evidence type="ECO:0000256" key="6">
    <source>
        <dbReference type="SAM" id="Phobius"/>
    </source>
</evidence>
<dbReference type="GO" id="GO:0005886">
    <property type="term" value="C:plasma membrane"/>
    <property type="evidence" value="ECO:0007669"/>
    <property type="project" value="TreeGrafter"/>
</dbReference>
<dbReference type="GO" id="GO:0006644">
    <property type="term" value="P:phospholipid metabolic process"/>
    <property type="evidence" value="ECO:0007669"/>
    <property type="project" value="InterPro"/>
</dbReference>
<evidence type="ECO:0000256" key="5">
    <source>
        <dbReference type="ARBA" id="ARBA00023136"/>
    </source>
</evidence>
<evidence type="ECO:0000256" key="3">
    <source>
        <dbReference type="ARBA" id="ARBA00022692"/>
    </source>
</evidence>
<dbReference type="PANTHER" id="PTHR10165:SF103">
    <property type="entry name" value="PHOSPHOLIPID PHOSPHATASE HOMOLOG 1.2 HOMOLOG"/>
    <property type="match status" value="1"/>
</dbReference>
<feature type="transmembrane region" description="Helical" evidence="6">
    <location>
        <begin position="35"/>
        <end position="55"/>
    </location>
</feature>
<reference evidence="8 9" key="1">
    <citation type="journal article" date="2016" name="Nat. Commun.">
        <title>Extremotolerant tardigrade genome and improved radiotolerance of human cultured cells by tardigrade-unique protein.</title>
        <authorList>
            <person name="Hashimoto T."/>
            <person name="Horikawa D.D."/>
            <person name="Saito Y."/>
            <person name="Kuwahara H."/>
            <person name="Kozuka-Hata H."/>
            <person name="Shin-I T."/>
            <person name="Minakuchi Y."/>
            <person name="Ohishi K."/>
            <person name="Motoyama A."/>
            <person name="Aizu T."/>
            <person name="Enomoto A."/>
            <person name="Kondo K."/>
            <person name="Tanaka S."/>
            <person name="Hara Y."/>
            <person name="Koshikawa S."/>
            <person name="Sagara H."/>
            <person name="Miura T."/>
            <person name="Yokobori S."/>
            <person name="Miyagawa K."/>
            <person name="Suzuki Y."/>
            <person name="Kubo T."/>
            <person name="Oyama M."/>
            <person name="Kohara Y."/>
            <person name="Fujiyama A."/>
            <person name="Arakawa K."/>
            <person name="Katayama T."/>
            <person name="Toyoda A."/>
            <person name="Kunieda T."/>
        </authorList>
    </citation>
    <scope>NUCLEOTIDE SEQUENCE [LARGE SCALE GENOMIC DNA]</scope>
    <source>
        <strain evidence="8 9">YOKOZUNA-1</strain>
    </source>
</reference>
<dbReference type="STRING" id="947166.A0A1D1UKL9"/>
<evidence type="ECO:0000256" key="1">
    <source>
        <dbReference type="ARBA" id="ARBA00004141"/>
    </source>
</evidence>
<feature type="transmembrane region" description="Helical" evidence="6">
    <location>
        <begin position="76"/>
        <end position="95"/>
    </location>
</feature>
<proteinExistence type="inferred from homology"/>
<dbReference type="GO" id="GO:0046839">
    <property type="term" value="P:phospholipid dephosphorylation"/>
    <property type="evidence" value="ECO:0007669"/>
    <property type="project" value="TreeGrafter"/>
</dbReference>
<dbReference type="Gene3D" id="1.20.144.10">
    <property type="entry name" value="Phosphatidic acid phosphatase type 2/haloperoxidase"/>
    <property type="match status" value="1"/>
</dbReference>
<accession>A0A1D1UKL9</accession>